<dbReference type="PANTHER" id="PTHR11537">
    <property type="entry name" value="VOLTAGE-GATED POTASSIUM CHANNEL"/>
    <property type="match status" value="1"/>
</dbReference>
<keyword evidence="8 13" id="KW-1133">Transmembrane helix</keyword>
<feature type="transmembrane region" description="Helical" evidence="13">
    <location>
        <begin position="387"/>
        <end position="411"/>
    </location>
</feature>
<dbReference type="Gene3D" id="1.20.120.350">
    <property type="entry name" value="Voltage-gated potassium channels. Chain C"/>
    <property type="match status" value="1"/>
</dbReference>
<dbReference type="Pfam" id="PF02214">
    <property type="entry name" value="BTB_2"/>
    <property type="match status" value="1"/>
</dbReference>
<evidence type="ECO:0000256" key="6">
    <source>
        <dbReference type="ARBA" id="ARBA00022882"/>
    </source>
</evidence>
<dbReference type="PANTHER" id="PTHR11537:SF254">
    <property type="entry name" value="POTASSIUM VOLTAGE-GATED CHANNEL PROTEIN SHAB"/>
    <property type="match status" value="1"/>
</dbReference>
<evidence type="ECO:0000256" key="8">
    <source>
        <dbReference type="ARBA" id="ARBA00022989"/>
    </source>
</evidence>
<dbReference type="GO" id="GO:0005267">
    <property type="term" value="F:potassium channel activity"/>
    <property type="evidence" value="ECO:0007669"/>
    <property type="project" value="UniProtKB-KW"/>
</dbReference>
<feature type="transmembrane region" description="Helical" evidence="13">
    <location>
        <begin position="151"/>
        <end position="173"/>
    </location>
</feature>
<dbReference type="FunFam" id="1.10.287.70:FF:000028">
    <property type="entry name" value="potassium voltage-gated channel subfamily D member 3"/>
    <property type="match status" value="1"/>
</dbReference>
<keyword evidence="16" id="KW-1185">Reference proteome</keyword>
<dbReference type="InterPro" id="IPR027359">
    <property type="entry name" value="Volt_channel_dom_sf"/>
</dbReference>
<evidence type="ECO:0000256" key="1">
    <source>
        <dbReference type="ARBA" id="ARBA00004141"/>
    </source>
</evidence>
<evidence type="ECO:0000313" key="16">
    <source>
        <dbReference type="Proteomes" id="UP001519460"/>
    </source>
</evidence>
<keyword evidence="9" id="KW-0406">Ion transport</keyword>
<comment type="subcellular location">
    <subcellularLocation>
        <location evidence="1">Membrane</location>
        <topology evidence="1">Multi-pass membrane protein</topology>
    </subcellularLocation>
</comment>
<organism evidence="15 16">
    <name type="scientific">Batillaria attramentaria</name>
    <dbReference type="NCBI Taxonomy" id="370345"/>
    <lineage>
        <taxon>Eukaryota</taxon>
        <taxon>Metazoa</taxon>
        <taxon>Spiralia</taxon>
        <taxon>Lophotrochozoa</taxon>
        <taxon>Mollusca</taxon>
        <taxon>Gastropoda</taxon>
        <taxon>Caenogastropoda</taxon>
        <taxon>Sorbeoconcha</taxon>
        <taxon>Cerithioidea</taxon>
        <taxon>Batillariidae</taxon>
        <taxon>Batillaria</taxon>
    </lineage>
</organism>
<evidence type="ECO:0000256" key="4">
    <source>
        <dbReference type="ARBA" id="ARBA00022692"/>
    </source>
</evidence>
<dbReference type="PRINTS" id="PR00169">
    <property type="entry name" value="KCHANNEL"/>
</dbReference>
<evidence type="ECO:0000256" key="10">
    <source>
        <dbReference type="ARBA" id="ARBA00023136"/>
    </source>
</evidence>
<evidence type="ECO:0000313" key="15">
    <source>
        <dbReference type="EMBL" id="KAK7479946.1"/>
    </source>
</evidence>
<feature type="transmembrane region" description="Helical" evidence="13">
    <location>
        <begin position="256"/>
        <end position="274"/>
    </location>
</feature>
<proteinExistence type="predicted"/>
<dbReference type="Pfam" id="PF00520">
    <property type="entry name" value="Ion_trans"/>
    <property type="match status" value="1"/>
</dbReference>
<keyword evidence="10 13" id="KW-0472">Membrane</keyword>
<evidence type="ECO:0000259" key="14">
    <source>
        <dbReference type="SMART" id="SM00225"/>
    </source>
</evidence>
<evidence type="ECO:0000256" key="5">
    <source>
        <dbReference type="ARBA" id="ARBA00022826"/>
    </source>
</evidence>
<dbReference type="EMBL" id="JACVVK020000291">
    <property type="protein sequence ID" value="KAK7479946.1"/>
    <property type="molecule type" value="Genomic_DNA"/>
</dbReference>
<keyword evidence="7" id="KW-0630">Potassium</keyword>
<dbReference type="PRINTS" id="PR01498">
    <property type="entry name" value="SHAWCHANNEL"/>
</dbReference>
<accession>A0ABD0JY23</accession>
<evidence type="ECO:0000256" key="3">
    <source>
        <dbReference type="ARBA" id="ARBA00022538"/>
    </source>
</evidence>
<feature type="domain" description="BTB" evidence="14">
    <location>
        <begin position="7"/>
        <end position="107"/>
    </location>
</feature>
<feature type="transmembrane region" description="Helical" evidence="13">
    <location>
        <begin position="217"/>
        <end position="235"/>
    </location>
</feature>
<keyword evidence="3" id="KW-0633">Potassium transport</keyword>
<dbReference type="InterPro" id="IPR000210">
    <property type="entry name" value="BTB/POZ_dom"/>
</dbReference>
<evidence type="ECO:0000256" key="9">
    <source>
        <dbReference type="ARBA" id="ARBA00023065"/>
    </source>
</evidence>
<dbReference type="CDD" id="cd18317">
    <property type="entry name" value="BTB_POZ_Kv"/>
    <property type="match status" value="1"/>
</dbReference>
<reference evidence="15 16" key="1">
    <citation type="journal article" date="2023" name="Sci. Data">
        <title>Genome assembly of the Korean intertidal mud-creeper Batillaria attramentaria.</title>
        <authorList>
            <person name="Patra A.K."/>
            <person name="Ho P.T."/>
            <person name="Jun S."/>
            <person name="Lee S.J."/>
            <person name="Kim Y."/>
            <person name="Won Y.J."/>
        </authorList>
    </citation>
    <scope>NUCLEOTIDE SEQUENCE [LARGE SCALE GENOMIC DNA]</scope>
    <source>
        <strain evidence="15">Wonlab-2016</strain>
    </source>
</reference>
<sequence length="504" mass="57833">MADVNILNVQLHVGGKVFSTTSETLTSFPNTKLARLVAQKEQGNGNSVELFFDKNPKIMNSVLDLYRTGELHLPENLCSAVAARELEFWEIPTTLIHECCWRKFENHHSDAAIVREIDDFLHDPYDKEEAIEKLSVWNKIWFAMEHPSYSLAAKIWTFVYHSVVVMAVLLFSMETVPGFLEFTTAFLQTPSTGQTADDRFVHLDAIERLMVTEPKSWLRTTQLVVFAFFVIEFVVRLVTCPNKTEFLRQKRTWCDVILLTAAGVYYVVKLAVLQERVEFSREESHAIRFLYAFSMIRSFRVIYLTKHFDSLKILLLSAKSSVKELVVLVICVLAFVTLFGSFAYVTDTFSGDYMFTSIPEGMWWAIITMTTVGYGDILPISIYGRVVAALCALSGIVLLAYPIVVVASKFYGFHDNLSPRQQMCARVDFLRDNPHFCNKVKDASKVITAGERPMGKLRMMSAENPRTRQANERLEPTREPPEFHPRTWRETGQDRRFPMHVNRK</sequence>
<feature type="compositionally biased region" description="Basic and acidic residues" evidence="12">
    <location>
        <begin position="465"/>
        <end position="497"/>
    </location>
</feature>
<dbReference type="Gene3D" id="3.30.710.10">
    <property type="entry name" value="Potassium Channel Kv1.1, Chain A"/>
    <property type="match status" value="1"/>
</dbReference>
<dbReference type="Gene3D" id="1.10.287.70">
    <property type="match status" value="1"/>
</dbReference>
<comment type="caution">
    <text evidence="15">The sequence shown here is derived from an EMBL/GenBank/DDBJ whole genome shotgun (WGS) entry which is preliminary data.</text>
</comment>
<keyword evidence="11" id="KW-0407">Ion channel</keyword>
<dbReference type="InterPro" id="IPR011333">
    <property type="entry name" value="SKP1/BTB/POZ_sf"/>
</dbReference>
<evidence type="ECO:0000256" key="13">
    <source>
        <dbReference type="SAM" id="Phobius"/>
    </source>
</evidence>
<feature type="transmembrane region" description="Helical" evidence="13">
    <location>
        <begin position="361"/>
        <end position="380"/>
    </location>
</feature>
<dbReference type="InterPro" id="IPR005821">
    <property type="entry name" value="Ion_trans_dom"/>
</dbReference>
<keyword evidence="5" id="KW-0631">Potassium channel</keyword>
<evidence type="ECO:0000256" key="7">
    <source>
        <dbReference type="ARBA" id="ARBA00022958"/>
    </source>
</evidence>
<dbReference type="GO" id="GO:0034702">
    <property type="term" value="C:monoatomic ion channel complex"/>
    <property type="evidence" value="ECO:0007669"/>
    <property type="project" value="UniProtKB-KW"/>
</dbReference>
<dbReference type="SUPFAM" id="SSF81324">
    <property type="entry name" value="Voltage-gated potassium channels"/>
    <property type="match status" value="1"/>
</dbReference>
<keyword evidence="2" id="KW-0813">Transport</keyword>
<evidence type="ECO:0000256" key="11">
    <source>
        <dbReference type="ARBA" id="ARBA00023303"/>
    </source>
</evidence>
<dbReference type="InterPro" id="IPR003974">
    <property type="entry name" value="K_chnl_volt-dep_Kv3"/>
</dbReference>
<gene>
    <name evidence="15" type="ORF">BaRGS_00028773</name>
</gene>
<dbReference type="SMART" id="SM00225">
    <property type="entry name" value="BTB"/>
    <property type="match status" value="1"/>
</dbReference>
<dbReference type="SUPFAM" id="SSF54695">
    <property type="entry name" value="POZ domain"/>
    <property type="match status" value="1"/>
</dbReference>
<evidence type="ECO:0000256" key="2">
    <source>
        <dbReference type="ARBA" id="ARBA00022448"/>
    </source>
</evidence>
<feature type="region of interest" description="Disordered" evidence="12">
    <location>
        <begin position="462"/>
        <end position="504"/>
    </location>
</feature>
<evidence type="ECO:0000256" key="12">
    <source>
        <dbReference type="SAM" id="MobiDB-lite"/>
    </source>
</evidence>
<name>A0ABD0JY23_9CAEN</name>
<dbReference type="InterPro" id="IPR003131">
    <property type="entry name" value="T1-type_BTB"/>
</dbReference>
<keyword evidence="4 13" id="KW-0812">Transmembrane</keyword>
<dbReference type="InterPro" id="IPR028325">
    <property type="entry name" value="VG_K_chnl"/>
</dbReference>
<feature type="transmembrane region" description="Helical" evidence="13">
    <location>
        <begin position="286"/>
        <end position="304"/>
    </location>
</feature>
<dbReference type="AlphaFoldDB" id="A0ABD0JY23"/>
<keyword evidence="6" id="KW-0851">Voltage-gated channel</keyword>
<feature type="transmembrane region" description="Helical" evidence="13">
    <location>
        <begin position="325"/>
        <end position="345"/>
    </location>
</feature>
<dbReference type="Proteomes" id="UP001519460">
    <property type="component" value="Unassembled WGS sequence"/>
</dbReference>
<protein>
    <recommendedName>
        <fullName evidence="14">BTB domain-containing protein</fullName>
    </recommendedName>
</protein>